<feature type="non-terminal residue" evidence="1">
    <location>
        <position position="59"/>
    </location>
</feature>
<proteinExistence type="predicted"/>
<gene>
    <name evidence="1" type="primary">ORF188278</name>
</gene>
<sequence>MEEKATYQIQQHRRHQLSGSLGWIRGLLFGILETYCWMRTDMDLVQVELDTYVKVKSKG</sequence>
<accession>A0A0B7BHQ9</accession>
<evidence type="ECO:0000313" key="1">
    <source>
        <dbReference type="EMBL" id="CEK92438.1"/>
    </source>
</evidence>
<dbReference type="EMBL" id="HACG01045573">
    <property type="protein sequence ID" value="CEK92438.1"/>
    <property type="molecule type" value="Transcribed_RNA"/>
</dbReference>
<organism evidence="1">
    <name type="scientific">Arion vulgaris</name>
    <dbReference type="NCBI Taxonomy" id="1028688"/>
    <lineage>
        <taxon>Eukaryota</taxon>
        <taxon>Metazoa</taxon>
        <taxon>Spiralia</taxon>
        <taxon>Lophotrochozoa</taxon>
        <taxon>Mollusca</taxon>
        <taxon>Gastropoda</taxon>
        <taxon>Heterobranchia</taxon>
        <taxon>Euthyneura</taxon>
        <taxon>Panpulmonata</taxon>
        <taxon>Eupulmonata</taxon>
        <taxon>Stylommatophora</taxon>
        <taxon>Helicina</taxon>
        <taxon>Arionoidea</taxon>
        <taxon>Arionidae</taxon>
        <taxon>Arion</taxon>
    </lineage>
</organism>
<dbReference type="AlphaFoldDB" id="A0A0B7BHQ9"/>
<reference evidence="1" key="1">
    <citation type="submission" date="2014-12" db="EMBL/GenBank/DDBJ databases">
        <title>Insight into the proteome of Arion vulgaris.</title>
        <authorList>
            <person name="Aradska J."/>
            <person name="Bulat T."/>
            <person name="Smidak R."/>
            <person name="Sarate P."/>
            <person name="Gangsoo J."/>
            <person name="Sialana F."/>
            <person name="Bilban M."/>
            <person name="Lubec G."/>
        </authorList>
    </citation>
    <scope>NUCLEOTIDE SEQUENCE</scope>
    <source>
        <tissue evidence="1">Skin</tissue>
    </source>
</reference>
<name>A0A0B7BHQ9_9EUPU</name>
<protein>
    <submittedName>
        <fullName evidence="1">Uncharacterized protein</fullName>
    </submittedName>
</protein>